<feature type="transmembrane region" description="Helical" evidence="1">
    <location>
        <begin position="14"/>
        <end position="34"/>
    </location>
</feature>
<reference evidence="2 3" key="1">
    <citation type="submission" date="2019-03" db="EMBL/GenBank/DDBJ databases">
        <title>Genomic Encyclopedia of Type Strains, Phase IV (KMG-IV): sequencing the most valuable type-strain genomes for metagenomic binning, comparative biology and taxonomic classification.</title>
        <authorList>
            <person name="Goeker M."/>
        </authorList>
    </citation>
    <scope>NUCLEOTIDE SEQUENCE [LARGE SCALE GENOMIC DNA]</scope>
    <source>
        <strain evidence="2 3">DSM 13575</strain>
    </source>
</reference>
<keyword evidence="1" id="KW-0812">Transmembrane</keyword>
<dbReference type="AlphaFoldDB" id="A0A4R8EEH1"/>
<dbReference type="Proteomes" id="UP000294817">
    <property type="component" value="Unassembled WGS sequence"/>
</dbReference>
<evidence type="ECO:0000313" key="3">
    <source>
        <dbReference type="Proteomes" id="UP000294817"/>
    </source>
</evidence>
<dbReference type="EMBL" id="SODZ01000020">
    <property type="protein sequence ID" value="TDX10180.1"/>
    <property type="molecule type" value="Genomic_DNA"/>
</dbReference>
<sequence>MTSSFPVTEELNDILLWILLGTGVFLFFFTVVAGKKITKETVKLTIPD</sequence>
<accession>A0A4R8EEH1</accession>
<keyword evidence="1" id="KW-0472">Membrane</keyword>
<name>A0A4R8EEH1_9BACT</name>
<gene>
    <name evidence="2" type="ORF">C8D74_12015</name>
</gene>
<dbReference type="RefSeq" id="WP_158248346.1">
    <property type="nucleotide sequence ID" value="NZ_SODZ01000020.1"/>
</dbReference>
<keyword evidence="1" id="KW-1133">Transmembrane helix</keyword>
<comment type="caution">
    <text evidence="2">The sequence shown here is derived from an EMBL/GenBank/DDBJ whole genome shotgun (WGS) entry which is preliminary data.</text>
</comment>
<evidence type="ECO:0000256" key="1">
    <source>
        <dbReference type="SAM" id="Phobius"/>
    </source>
</evidence>
<protein>
    <submittedName>
        <fullName evidence="2">Uncharacterized protein</fullName>
    </submittedName>
</protein>
<keyword evidence="3" id="KW-1185">Reference proteome</keyword>
<organism evidence="2 3">
    <name type="scientific">Petrotoga sibirica</name>
    <dbReference type="NCBI Taxonomy" id="156202"/>
    <lineage>
        <taxon>Bacteria</taxon>
        <taxon>Thermotogati</taxon>
        <taxon>Thermotogota</taxon>
        <taxon>Thermotogae</taxon>
        <taxon>Petrotogales</taxon>
        <taxon>Petrotogaceae</taxon>
        <taxon>Petrotoga</taxon>
    </lineage>
</organism>
<evidence type="ECO:0000313" key="2">
    <source>
        <dbReference type="EMBL" id="TDX10180.1"/>
    </source>
</evidence>
<proteinExistence type="predicted"/>